<reference evidence="1 2" key="1">
    <citation type="submission" date="2022-05" db="EMBL/GenBank/DDBJ databases">
        <authorList>
            <consortium name="Genoscope - CEA"/>
            <person name="William W."/>
        </authorList>
    </citation>
    <scope>NUCLEOTIDE SEQUENCE [LARGE SCALE GENOMIC DNA]</scope>
</reference>
<keyword evidence="2" id="KW-1185">Reference proteome</keyword>
<evidence type="ECO:0000313" key="1">
    <source>
        <dbReference type="EMBL" id="CAH3027376.1"/>
    </source>
</evidence>
<sequence>MVHVCYISLHLGEGEMTIYKRSWSLLEKFLTGYWGFKGPLLAKKTLPTKTHQNTSCMLYMPLLNIKDVSYCWSK</sequence>
<evidence type="ECO:0000313" key="2">
    <source>
        <dbReference type="Proteomes" id="UP001159427"/>
    </source>
</evidence>
<name>A0ABN8MFB6_9CNID</name>
<proteinExistence type="predicted"/>
<comment type="caution">
    <text evidence="1">The sequence shown here is derived from an EMBL/GenBank/DDBJ whole genome shotgun (WGS) entry which is preliminary data.</text>
</comment>
<dbReference type="EMBL" id="CALNXI010000449">
    <property type="protein sequence ID" value="CAH3027376.1"/>
    <property type="molecule type" value="Genomic_DNA"/>
</dbReference>
<gene>
    <name evidence="1" type="ORF">PEVE_00031398</name>
</gene>
<dbReference type="Proteomes" id="UP001159427">
    <property type="component" value="Unassembled WGS sequence"/>
</dbReference>
<organism evidence="1 2">
    <name type="scientific">Porites evermanni</name>
    <dbReference type="NCBI Taxonomy" id="104178"/>
    <lineage>
        <taxon>Eukaryota</taxon>
        <taxon>Metazoa</taxon>
        <taxon>Cnidaria</taxon>
        <taxon>Anthozoa</taxon>
        <taxon>Hexacorallia</taxon>
        <taxon>Scleractinia</taxon>
        <taxon>Fungiina</taxon>
        <taxon>Poritidae</taxon>
        <taxon>Porites</taxon>
    </lineage>
</organism>
<protein>
    <submittedName>
        <fullName evidence="1">Uncharacterized protein</fullName>
    </submittedName>
</protein>
<accession>A0ABN8MFB6</accession>